<dbReference type="AlphaFoldDB" id="A0A8J7CFW7"/>
<name>A0A8J7CFW7_9BACT</name>
<comment type="caution">
    <text evidence="3">The sequence shown here is derived from an EMBL/GenBank/DDBJ whole genome shotgun (WGS) entry which is preliminary data.</text>
</comment>
<keyword evidence="1" id="KW-0812">Transmembrane</keyword>
<dbReference type="InterPro" id="IPR036280">
    <property type="entry name" value="Multihaem_cyt_sf"/>
</dbReference>
<dbReference type="InterPro" id="IPR010177">
    <property type="entry name" value="Paired_CXXCH_1"/>
</dbReference>
<keyword evidence="1" id="KW-0472">Membrane</keyword>
<dbReference type="Gene3D" id="3.90.10.10">
    <property type="entry name" value="Cytochrome C3"/>
    <property type="match status" value="1"/>
</dbReference>
<feature type="transmembrane region" description="Helical" evidence="1">
    <location>
        <begin position="20"/>
        <end position="43"/>
    </location>
</feature>
<evidence type="ECO:0000313" key="3">
    <source>
        <dbReference type="EMBL" id="MBD3870034.1"/>
    </source>
</evidence>
<gene>
    <name evidence="3" type="ORF">IFJ97_01585</name>
</gene>
<evidence type="ECO:0000313" key="4">
    <source>
        <dbReference type="Proteomes" id="UP000598633"/>
    </source>
</evidence>
<dbReference type="Proteomes" id="UP000598633">
    <property type="component" value="Unassembled WGS sequence"/>
</dbReference>
<proteinExistence type="predicted"/>
<dbReference type="Pfam" id="PF09699">
    <property type="entry name" value="Paired_CXXCH_1"/>
    <property type="match status" value="1"/>
</dbReference>
<sequence length="236" mass="26566">MSELDREPGEKTDGDRLLPGASSLAVLLIVFVSFSLLILFSIVRGGVGHVAPDAGGTKAYSPADFPEINFNRELLPEVEAAGNSDPEGIYRVRQPLAYEDYFPCSDCHADMEVNLERRQLEEMHGEILLNHGPIDRWCFDCHNPDDRDSLRLANGTLIGFDESYRLCGQCHGTIFRDWREGIHGRREGYWNGAKSYQLCAHCHNPHAPRFQPIAPLPPPVRPQFLRIAAEEEIIDE</sequence>
<feature type="domain" description="Doubled CXXCH motif" evidence="2">
    <location>
        <begin position="131"/>
        <end position="172"/>
    </location>
</feature>
<evidence type="ECO:0000259" key="2">
    <source>
        <dbReference type="Pfam" id="PF09699"/>
    </source>
</evidence>
<dbReference type="SUPFAM" id="SSF48695">
    <property type="entry name" value="Multiheme cytochromes"/>
    <property type="match status" value="1"/>
</dbReference>
<keyword evidence="1" id="KW-1133">Transmembrane helix</keyword>
<protein>
    <recommendedName>
        <fullName evidence="2">Doubled CXXCH motif domain-containing protein</fullName>
    </recommendedName>
</protein>
<reference evidence="3 4" key="1">
    <citation type="submission" date="2020-08" db="EMBL/GenBank/DDBJ databases">
        <title>Acidobacteriota in marine sediments use diverse sulfur dissimilation pathways.</title>
        <authorList>
            <person name="Wasmund K."/>
        </authorList>
    </citation>
    <scope>NUCLEOTIDE SEQUENCE [LARGE SCALE GENOMIC DNA]</scope>
    <source>
        <strain evidence="3">MAG AM3-A</strain>
    </source>
</reference>
<organism evidence="3 4">
    <name type="scientific">Candidatus Sulfomarinibacter kjeldsenii</name>
    <dbReference type="NCBI Taxonomy" id="2885994"/>
    <lineage>
        <taxon>Bacteria</taxon>
        <taxon>Pseudomonadati</taxon>
        <taxon>Acidobacteriota</taxon>
        <taxon>Thermoanaerobaculia</taxon>
        <taxon>Thermoanaerobaculales</taxon>
        <taxon>Candidatus Sulfomarinibacteraceae</taxon>
        <taxon>Candidatus Sulfomarinibacter</taxon>
    </lineage>
</organism>
<evidence type="ECO:0000256" key="1">
    <source>
        <dbReference type="SAM" id="Phobius"/>
    </source>
</evidence>
<accession>A0A8J7CFW7</accession>
<dbReference type="EMBL" id="JACXWA010000023">
    <property type="protein sequence ID" value="MBD3870034.1"/>
    <property type="molecule type" value="Genomic_DNA"/>
</dbReference>